<dbReference type="OrthoDB" id="9790710at2"/>
<gene>
    <name evidence="2" type="ORF">EAT49_07130</name>
</gene>
<reference evidence="2 3" key="1">
    <citation type="submission" date="2018-10" db="EMBL/GenBank/DDBJ databases">
        <title>Histidinibacterium lentulum gen. nov., sp. nov., a marine bacterium from the culture broth of Picochlorum sp. 122.</title>
        <authorList>
            <person name="Wang G."/>
        </authorList>
    </citation>
    <scope>NUCLEOTIDE SEQUENCE [LARGE SCALE GENOMIC DNA]</scope>
    <source>
        <strain evidence="2 3">B17</strain>
    </source>
</reference>
<organism evidence="2 3">
    <name type="scientific">Histidinibacterium lentulum</name>
    <dbReference type="NCBI Taxonomy" id="2480588"/>
    <lineage>
        <taxon>Bacteria</taxon>
        <taxon>Pseudomonadati</taxon>
        <taxon>Pseudomonadota</taxon>
        <taxon>Alphaproteobacteria</taxon>
        <taxon>Rhodobacterales</taxon>
        <taxon>Paracoccaceae</taxon>
        <taxon>Histidinibacterium</taxon>
    </lineage>
</organism>
<keyword evidence="3" id="KW-1185">Reference proteome</keyword>
<keyword evidence="1 2" id="KW-0808">Transferase</keyword>
<dbReference type="GO" id="GO:0016757">
    <property type="term" value="F:glycosyltransferase activity"/>
    <property type="evidence" value="ECO:0007669"/>
    <property type="project" value="TreeGrafter"/>
</dbReference>
<protein>
    <submittedName>
        <fullName evidence="2">Glycosyltransferase family 1 protein</fullName>
    </submittedName>
</protein>
<dbReference type="Proteomes" id="UP000268016">
    <property type="component" value="Unassembled WGS sequence"/>
</dbReference>
<dbReference type="SUPFAM" id="SSF53756">
    <property type="entry name" value="UDP-Glycosyltransferase/glycogen phosphorylase"/>
    <property type="match status" value="1"/>
</dbReference>
<dbReference type="GO" id="GO:0009103">
    <property type="term" value="P:lipopolysaccharide biosynthetic process"/>
    <property type="evidence" value="ECO:0007669"/>
    <property type="project" value="TreeGrafter"/>
</dbReference>
<accession>A0A3N2R6F4</accession>
<sequence length="396" mass="42907">MAPISANEPPARLIDLTRLVSRAGRVLTGVDRVERAYLAELLNRQTPLFALVRTPADYLMLDRAGAADVLRRIDGCAFGLPGLLSRLGKRRPEAQRALESRCRELAIARAPRPMLGRMLRRRLPTGAVYLNLGISNLTPRVVAAVRGAGGRVAVFVHDTIPLDHPALVRPEAVPRARRYLELCSRADLLLTSAEATAERIRAHLGPSCPGIVAAPLGVDLHRPDPEALPPEAPRGKPWFVAVGTLEPRKNIGFLLDIWEELGPGAPSLFLVGRRGWESPEFFARLDAGVTGVTELSDLDDAARTALVAGARALLFPSLAEGFGLPPVEALALGTPVICGPSAICREVLGDAGIYLPIGKAYLWRNKIRELTEHPVAPPRFVPPRWADHFRIALSVS</sequence>
<dbReference type="PANTHER" id="PTHR46401">
    <property type="entry name" value="GLYCOSYLTRANSFERASE WBBK-RELATED"/>
    <property type="match status" value="1"/>
</dbReference>
<name>A0A3N2R6F4_9RHOB</name>
<evidence type="ECO:0000313" key="2">
    <source>
        <dbReference type="EMBL" id="ROU03059.1"/>
    </source>
</evidence>
<dbReference type="EMBL" id="RDRB01000003">
    <property type="protein sequence ID" value="ROU03059.1"/>
    <property type="molecule type" value="Genomic_DNA"/>
</dbReference>
<dbReference type="AlphaFoldDB" id="A0A3N2R6F4"/>
<dbReference type="Gene3D" id="3.40.50.2000">
    <property type="entry name" value="Glycogen Phosphorylase B"/>
    <property type="match status" value="2"/>
</dbReference>
<dbReference type="PANTHER" id="PTHR46401:SF2">
    <property type="entry name" value="GLYCOSYLTRANSFERASE WBBK-RELATED"/>
    <property type="match status" value="1"/>
</dbReference>
<comment type="caution">
    <text evidence="2">The sequence shown here is derived from an EMBL/GenBank/DDBJ whole genome shotgun (WGS) entry which is preliminary data.</text>
</comment>
<proteinExistence type="predicted"/>
<dbReference type="RefSeq" id="WP_123641607.1">
    <property type="nucleotide sequence ID" value="NZ_ML119083.1"/>
</dbReference>
<dbReference type="CDD" id="cd03809">
    <property type="entry name" value="GT4_MtfB-like"/>
    <property type="match status" value="1"/>
</dbReference>
<evidence type="ECO:0000313" key="3">
    <source>
        <dbReference type="Proteomes" id="UP000268016"/>
    </source>
</evidence>
<dbReference type="Pfam" id="PF13692">
    <property type="entry name" value="Glyco_trans_1_4"/>
    <property type="match status" value="1"/>
</dbReference>
<evidence type="ECO:0000256" key="1">
    <source>
        <dbReference type="ARBA" id="ARBA00022679"/>
    </source>
</evidence>